<keyword evidence="7" id="KW-1185">Reference proteome</keyword>
<proteinExistence type="predicted"/>
<evidence type="ECO:0000313" key="6">
    <source>
        <dbReference type="EMBL" id="SES05257.1"/>
    </source>
</evidence>
<dbReference type="GO" id="GO:0005524">
    <property type="term" value="F:ATP binding"/>
    <property type="evidence" value="ECO:0007669"/>
    <property type="project" value="UniProtKB-KW"/>
</dbReference>
<dbReference type="AlphaFoldDB" id="A0A1H9U7X7"/>
<keyword evidence="4" id="KW-0067">ATP-binding</keyword>
<dbReference type="Gene3D" id="3.40.50.10330">
    <property type="entry name" value="Probable inorganic polyphosphate/atp-NAD kinase, domain 1"/>
    <property type="match status" value="1"/>
</dbReference>
<dbReference type="SUPFAM" id="SSF111331">
    <property type="entry name" value="NAD kinase/diacylglycerol kinase-like"/>
    <property type="match status" value="1"/>
</dbReference>
<dbReference type="InterPro" id="IPR045540">
    <property type="entry name" value="YegS/DAGK_C"/>
</dbReference>
<evidence type="ECO:0000259" key="5">
    <source>
        <dbReference type="PROSITE" id="PS50146"/>
    </source>
</evidence>
<sequence length="311" mass="34101">MSTQPQTEQPRLCILMNPGSGKQGGRSGMDDHVRAFAEERPHVTLREPAEGESLGDVAREVVAGGYDIVVAAGGDGTIGAVASALLQAGGETRLGILPMGTFNFFARSLGIPMDIDEALQVLVTGEAMPMSIGEVNGVPFLNNASLGIYPAILERREKVYRRWGRSRLAAYWSVLLTLAGFRRARTLRVSVDGVERRRRTPLVFVANSAYQLQEYDLDGASYIREGHFAVFLAPDVGRLGLMKFAVLLLGRSVRKHRDIEVLHGRKIEISGPGSRLVARDGEREKMTPPFRFVRHEDALRVIAPARPETEA</sequence>
<dbReference type="InterPro" id="IPR050187">
    <property type="entry name" value="Lipid_Phosphate_FormReg"/>
</dbReference>
<dbReference type="PROSITE" id="PS50146">
    <property type="entry name" value="DAGK"/>
    <property type="match status" value="1"/>
</dbReference>
<organism evidence="6 7">
    <name type="scientific">Tranquillimonas rosea</name>
    <dbReference type="NCBI Taxonomy" id="641238"/>
    <lineage>
        <taxon>Bacteria</taxon>
        <taxon>Pseudomonadati</taxon>
        <taxon>Pseudomonadota</taxon>
        <taxon>Alphaproteobacteria</taxon>
        <taxon>Rhodobacterales</taxon>
        <taxon>Roseobacteraceae</taxon>
        <taxon>Tranquillimonas</taxon>
    </lineage>
</organism>
<dbReference type="InterPro" id="IPR016064">
    <property type="entry name" value="NAD/diacylglycerol_kinase_sf"/>
</dbReference>
<keyword evidence="2" id="KW-0547">Nucleotide-binding</keyword>
<feature type="domain" description="DAGKc" evidence="5">
    <location>
        <begin position="7"/>
        <end position="139"/>
    </location>
</feature>
<accession>A0A1H9U7X7</accession>
<dbReference type="STRING" id="641238.SAMN04490244_10579"/>
<dbReference type="RefSeq" id="WP_092692753.1">
    <property type="nucleotide sequence ID" value="NZ_CBDDGO010000004.1"/>
</dbReference>
<dbReference type="Gene3D" id="2.60.200.40">
    <property type="match status" value="1"/>
</dbReference>
<keyword evidence="1" id="KW-0808">Transferase</keyword>
<gene>
    <name evidence="6" type="ORF">SAMN04490244_10579</name>
</gene>
<dbReference type="Pfam" id="PF00781">
    <property type="entry name" value="DAGK_cat"/>
    <property type="match status" value="1"/>
</dbReference>
<evidence type="ECO:0000256" key="2">
    <source>
        <dbReference type="ARBA" id="ARBA00022741"/>
    </source>
</evidence>
<dbReference type="PANTHER" id="PTHR12358">
    <property type="entry name" value="SPHINGOSINE KINASE"/>
    <property type="match status" value="1"/>
</dbReference>
<dbReference type="GO" id="GO:0016301">
    <property type="term" value="F:kinase activity"/>
    <property type="evidence" value="ECO:0007669"/>
    <property type="project" value="UniProtKB-KW"/>
</dbReference>
<keyword evidence="3 6" id="KW-0418">Kinase</keyword>
<evidence type="ECO:0000256" key="1">
    <source>
        <dbReference type="ARBA" id="ARBA00022679"/>
    </source>
</evidence>
<dbReference type="Pfam" id="PF19279">
    <property type="entry name" value="YegS_C"/>
    <property type="match status" value="1"/>
</dbReference>
<dbReference type="Proteomes" id="UP000198885">
    <property type="component" value="Unassembled WGS sequence"/>
</dbReference>
<protein>
    <submittedName>
        <fullName evidence="6">Diacylglycerol kinase family enzyme</fullName>
    </submittedName>
</protein>
<dbReference type="SMART" id="SM00046">
    <property type="entry name" value="DAGKc"/>
    <property type="match status" value="1"/>
</dbReference>
<dbReference type="EMBL" id="FOGU01000005">
    <property type="protein sequence ID" value="SES05257.1"/>
    <property type="molecule type" value="Genomic_DNA"/>
</dbReference>
<dbReference type="InterPro" id="IPR001206">
    <property type="entry name" value="Diacylglycerol_kinase_cat_dom"/>
</dbReference>
<dbReference type="PANTHER" id="PTHR12358:SF54">
    <property type="entry name" value="SPHINGOSINE KINASE RELATED PROTEIN"/>
    <property type="match status" value="1"/>
</dbReference>
<evidence type="ECO:0000313" key="7">
    <source>
        <dbReference type="Proteomes" id="UP000198885"/>
    </source>
</evidence>
<reference evidence="6 7" key="1">
    <citation type="submission" date="2016-10" db="EMBL/GenBank/DDBJ databases">
        <authorList>
            <person name="de Groot N.N."/>
        </authorList>
    </citation>
    <scope>NUCLEOTIDE SEQUENCE [LARGE SCALE GENOMIC DNA]</scope>
    <source>
        <strain evidence="6 7">DSM 23042</strain>
    </source>
</reference>
<name>A0A1H9U7X7_9RHOB</name>
<dbReference type="InterPro" id="IPR017438">
    <property type="entry name" value="ATP-NAD_kinase_N"/>
</dbReference>
<evidence type="ECO:0000256" key="4">
    <source>
        <dbReference type="ARBA" id="ARBA00022840"/>
    </source>
</evidence>
<dbReference type="OrthoDB" id="9815110at2"/>
<evidence type="ECO:0000256" key="3">
    <source>
        <dbReference type="ARBA" id="ARBA00022777"/>
    </source>
</evidence>